<organism evidence="3 4">
    <name type="scientific">Solanum pennellii</name>
    <name type="common">Tomato</name>
    <name type="synonym">Lycopersicon pennellii</name>
    <dbReference type="NCBI Taxonomy" id="28526"/>
    <lineage>
        <taxon>Eukaryota</taxon>
        <taxon>Viridiplantae</taxon>
        <taxon>Streptophyta</taxon>
        <taxon>Embryophyta</taxon>
        <taxon>Tracheophyta</taxon>
        <taxon>Spermatophyta</taxon>
        <taxon>Magnoliopsida</taxon>
        <taxon>eudicotyledons</taxon>
        <taxon>Gunneridae</taxon>
        <taxon>Pentapetalae</taxon>
        <taxon>asterids</taxon>
        <taxon>lamiids</taxon>
        <taxon>Solanales</taxon>
        <taxon>Solanaceae</taxon>
        <taxon>Solanoideae</taxon>
        <taxon>Solaneae</taxon>
        <taxon>Solanum</taxon>
        <taxon>Solanum subgen. Lycopersicon</taxon>
    </lineage>
</organism>
<sequence length="406" mass="47047">MEETPIEEDHNVDQDQQDMFNDEFHPADLNNPDDEIGIGEGEGEGEGEAQVEGSDHESKFPPTPIVGSNNPCASQTSHFRLKKVINSRNVFSFKCSYLDCNWWLRSVKFTSSDRFAIRIYEKYHMCGSEHLTSHNHHAMTKVIGKYFEYRFPNGKGTSTRDMSNQLRTELGRKVRYWKIYKGMEHAKSNVRGTHKHEYAVLNAYQYMLEVENPGSKTTLSLDENGRFQYFFVSYAAWIIGFQEMRKVIAVGGTFLRSKYGGVLLSAVAQDAENHIFPVAFCEVDKECDASYEYFFQNMRCLVDDTDELYIISDRHPSIRKMVSIIYPASHYGCCMRHLGENIRNKFHNSMVVSHFYKVAKSYDICEFNDHFNQIRDLVPKATEALKHIGFHTWSRAFCLGNRYHLN</sequence>
<dbReference type="InterPro" id="IPR018289">
    <property type="entry name" value="MULE_transposase_dom"/>
</dbReference>
<dbReference type="PANTHER" id="PTHR31973:SF195">
    <property type="entry name" value="MUDR FAMILY TRANSPOSASE"/>
    <property type="match status" value="1"/>
</dbReference>
<evidence type="ECO:0000256" key="1">
    <source>
        <dbReference type="SAM" id="MobiDB-lite"/>
    </source>
</evidence>
<gene>
    <name evidence="4" type="primary">LOC107009793</name>
</gene>
<protein>
    <submittedName>
        <fullName evidence="4">Uncharacterized protein LOC107009793</fullName>
    </submittedName>
</protein>
<proteinExistence type="predicted"/>
<reference evidence="4" key="2">
    <citation type="submission" date="2025-08" db="UniProtKB">
        <authorList>
            <consortium name="RefSeq"/>
        </authorList>
    </citation>
    <scope>IDENTIFICATION</scope>
</reference>
<reference evidence="3" key="1">
    <citation type="journal article" date="2014" name="Nat. Genet.">
        <title>The genome of the stress-tolerant wild tomato species Solanum pennellii.</title>
        <authorList>
            <person name="Bolger A."/>
            <person name="Scossa F."/>
            <person name="Bolger M.E."/>
            <person name="Lanz C."/>
            <person name="Maumus F."/>
            <person name="Tohge T."/>
            <person name="Quesneville H."/>
            <person name="Alseekh S."/>
            <person name="Sorensen I."/>
            <person name="Lichtenstein G."/>
            <person name="Fich E.A."/>
            <person name="Conte M."/>
            <person name="Keller H."/>
            <person name="Schneeberger K."/>
            <person name="Schwacke R."/>
            <person name="Ofner I."/>
            <person name="Vrebalov J."/>
            <person name="Xu Y."/>
            <person name="Osorio S."/>
            <person name="Aflitos S.A."/>
            <person name="Schijlen E."/>
            <person name="Jimenez-Gomez J.M."/>
            <person name="Ryngajllo M."/>
            <person name="Kimura S."/>
            <person name="Kumar R."/>
            <person name="Koenig D."/>
            <person name="Headland L.R."/>
            <person name="Maloof J.N."/>
            <person name="Sinha N."/>
            <person name="van Ham R.C."/>
            <person name="Lankhorst R.K."/>
            <person name="Mao L."/>
            <person name="Vogel A."/>
            <person name="Arsova B."/>
            <person name="Panstruga R."/>
            <person name="Fei Z."/>
            <person name="Rose J.K."/>
            <person name="Zamir D."/>
            <person name="Carrari F."/>
            <person name="Giovannoni J.J."/>
            <person name="Weigel D."/>
            <person name="Usadel B."/>
            <person name="Fernie A.R."/>
        </authorList>
    </citation>
    <scope>NUCLEOTIDE SEQUENCE [LARGE SCALE GENOMIC DNA]</scope>
    <source>
        <strain evidence="3">cv. LA0716</strain>
    </source>
</reference>
<dbReference type="RefSeq" id="XP_015064613.1">
    <property type="nucleotide sequence ID" value="XM_015209127.1"/>
</dbReference>
<feature type="domain" description="MULE transposase" evidence="2">
    <location>
        <begin position="248"/>
        <end position="340"/>
    </location>
</feature>
<keyword evidence="3" id="KW-1185">Reference proteome</keyword>
<accession>A0ABM1G1I5</accession>
<dbReference type="GeneID" id="107009793"/>
<name>A0ABM1G1I5_SOLPN</name>
<feature type="compositionally biased region" description="Acidic residues" evidence="1">
    <location>
        <begin position="31"/>
        <end position="49"/>
    </location>
</feature>
<feature type="region of interest" description="Disordered" evidence="1">
    <location>
        <begin position="1"/>
        <end position="71"/>
    </location>
</feature>
<evidence type="ECO:0000313" key="4">
    <source>
        <dbReference type="RefSeq" id="XP_015064613.1"/>
    </source>
</evidence>
<dbReference type="Proteomes" id="UP000694930">
    <property type="component" value="Chromosome 2"/>
</dbReference>
<dbReference type="PANTHER" id="PTHR31973">
    <property type="entry name" value="POLYPROTEIN, PUTATIVE-RELATED"/>
    <property type="match status" value="1"/>
</dbReference>
<evidence type="ECO:0000313" key="3">
    <source>
        <dbReference type="Proteomes" id="UP000694930"/>
    </source>
</evidence>
<dbReference type="Pfam" id="PF10551">
    <property type="entry name" value="MULE"/>
    <property type="match status" value="1"/>
</dbReference>
<evidence type="ECO:0000259" key="2">
    <source>
        <dbReference type="Pfam" id="PF10551"/>
    </source>
</evidence>